<protein>
    <submittedName>
        <fullName evidence="2">Uncharacterized protein</fullName>
    </submittedName>
</protein>
<keyword evidence="3" id="KW-1185">Reference proteome</keyword>
<feature type="region of interest" description="Disordered" evidence="1">
    <location>
        <begin position="25"/>
        <end position="53"/>
    </location>
</feature>
<evidence type="ECO:0000256" key="1">
    <source>
        <dbReference type="SAM" id="MobiDB-lite"/>
    </source>
</evidence>
<dbReference type="AlphaFoldDB" id="A0AAE0SAC5"/>
<reference evidence="2" key="3">
    <citation type="submission" date="2023-05" db="EMBL/GenBank/DDBJ databases">
        <authorList>
            <person name="Smith C.H."/>
        </authorList>
    </citation>
    <scope>NUCLEOTIDE SEQUENCE</scope>
    <source>
        <strain evidence="2">CHS0354</strain>
        <tissue evidence="2">Mantle</tissue>
    </source>
</reference>
<sequence length="53" mass="6004">MGMEDNPVNDTRAYCTATDGTELIKSSNTFNDYDDHNDVQKRHDDTNILTHSS</sequence>
<reference evidence="2" key="2">
    <citation type="journal article" date="2021" name="Genome Biol. Evol.">
        <title>Developing a high-quality reference genome for a parasitic bivalve with doubly uniparental inheritance (Bivalvia: Unionida).</title>
        <authorList>
            <person name="Smith C.H."/>
        </authorList>
    </citation>
    <scope>NUCLEOTIDE SEQUENCE</scope>
    <source>
        <strain evidence="2">CHS0354</strain>
        <tissue evidence="2">Mantle</tissue>
    </source>
</reference>
<name>A0AAE0SAC5_9BIVA</name>
<gene>
    <name evidence="2" type="ORF">CHS0354_014897</name>
</gene>
<feature type="non-terminal residue" evidence="2">
    <location>
        <position position="53"/>
    </location>
</feature>
<feature type="compositionally biased region" description="Basic and acidic residues" evidence="1">
    <location>
        <begin position="33"/>
        <end position="46"/>
    </location>
</feature>
<reference evidence="2" key="1">
    <citation type="journal article" date="2021" name="Genome Biol. Evol.">
        <title>A High-Quality Reference Genome for a Parasitic Bivalve with Doubly Uniparental Inheritance (Bivalvia: Unionida).</title>
        <authorList>
            <person name="Smith C.H."/>
        </authorList>
    </citation>
    <scope>NUCLEOTIDE SEQUENCE</scope>
    <source>
        <strain evidence="2">CHS0354</strain>
    </source>
</reference>
<dbReference type="Proteomes" id="UP001195483">
    <property type="component" value="Unassembled WGS sequence"/>
</dbReference>
<evidence type="ECO:0000313" key="2">
    <source>
        <dbReference type="EMBL" id="KAK3588322.1"/>
    </source>
</evidence>
<comment type="caution">
    <text evidence="2">The sequence shown here is derived from an EMBL/GenBank/DDBJ whole genome shotgun (WGS) entry which is preliminary data.</text>
</comment>
<accession>A0AAE0SAC5</accession>
<evidence type="ECO:0000313" key="3">
    <source>
        <dbReference type="Proteomes" id="UP001195483"/>
    </source>
</evidence>
<organism evidence="2 3">
    <name type="scientific">Potamilus streckersoni</name>
    <dbReference type="NCBI Taxonomy" id="2493646"/>
    <lineage>
        <taxon>Eukaryota</taxon>
        <taxon>Metazoa</taxon>
        <taxon>Spiralia</taxon>
        <taxon>Lophotrochozoa</taxon>
        <taxon>Mollusca</taxon>
        <taxon>Bivalvia</taxon>
        <taxon>Autobranchia</taxon>
        <taxon>Heteroconchia</taxon>
        <taxon>Palaeoheterodonta</taxon>
        <taxon>Unionida</taxon>
        <taxon>Unionoidea</taxon>
        <taxon>Unionidae</taxon>
        <taxon>Ambleminae</taxon>
        <taxon>Lampsilini</taxon>
        <taxon>Potamilus</taxon>
    </lineage>
</organism>
<proteinExistence type="predicted"/>
<dbReference type="EMBL" id="JAEAOA010000914">
    <property type="protein sequence ID" value="KAK3588322.1"/>
    <property type="molecule type" value="Genomic_DNA"/>
</dbReference>